<organism evidence="1 2">
    <name type="scientific">Streptococcus sanguinis SK330</name>
    <dbReference type="NCBI Taxonomy" id="888813"/>
    <lineage>
        <taxon>Bacteria</taxon>
        <taxon>Bacillati</taxon>
        <taxon>Bacillota</taxon>
        <taxon>Bacilli</taxon>
        <taxon>Lactobacillales</taxon>
        <taxon>Streptococcaceae</taxon>
        <taxon>Streptococcus</taxon>
    </lineage>
</organism>
<dbReference type="EMBL" id="AFBD01000010">
    <property type="protein sequence ID" value="EGF12830.1"/>
    <property type="molecule type" value="Genomic_DNA"/>
</dbReference>
<name>F2CAB5_STRSA</name>
<sequence>MYRKLELPLDILSSLEKNVFNFKYKDNFINVNLTEFLHRLEDDSISFIDIISDFYYAQAVYELSTGEEVQNKNKSLEIISKNRDKYDKLLTFIRFYYLELIECAKELKIEFSKVIDRYTRYLEHDISGRYTRQLDYMTSVKYNCYKSDGGLSIRCAFLHKVVQYQIPFSSDSNLYENIADFTNYLITSIQYSPNNINKFQHLVIILKLLLYGNESVPLGRSSSLEIDEFNVLHQKFQEELSSISESQLKYVTPAISDEFGKIINRENFAQELHTKGINKNKKFNCYAVAYDVTTKYYAINYFDKNNKLHKKFQKLLGNEYIPAKITNDVRYYLQDKRRYITYEQFEAIKLTKDFNRMFSCCERKLFAKFRDDNKLDGEMNLIVTKKPCEYCSRELDVIENKGSLKINLKVPTQGIEQGQGLRHKDIEKHDTEAKKILGK</sequence>
<reference evidence="1 2" key="1">
    <citation type="submission" date="2011-02" db="EMBL/GenBank/DDBJ databases">
        <authorList>
            <person name="Muzny D."/>
            <person name="Qin X."/>
            <person name="Deng J."/>
            <person name="Jiang H."/>
            <person name="Liu Y."/>
            <person name="Qu J."/>
            <person name="Song X.-Z."/>
            <person name="Zhang L."/>
            <person name="Thornton R."/>
            <person name="Coyle M."/>
            <person name="Francisco L."/>
            <person name="Jackson L."/>
            <person name="Javaid M."/>
            <person name="Korchina V."/>
            <person name="Kovar C."/>
            <person name="Mata R."/>
            <person name="Mathew T."/>
            <person name="Ngo R."/>
            <person name="Nguyen L."/>
            <person name="Nguyen N."/>
            <person name="Okwuonu G."/>
            <person name="Ongeri F."/>
            <person name="Pham C."/>
            <person name="Simmons D."/>
            <person name="Wilczek-Boney K."/>
            <person name="Hale W."/>
            <person name="Jakkamsetti A."/>
            <person name="Pham P."/>
            <person name="Ruth R."/>
            <person name="San Lucas F."/>
            <person name="Warren J."/>
            <person name="Zhang J."/>
            <person name="Zhao Z."/>
            <person name="Zhou C."/>
            <person name="Zhu D."/>
            <person name="Lee S."/>
            <person name="Bess C."/>
            <person name="Blankenburg K."/>
            <person name="Forbes L."/>
            <person name="Fu Q."/>
            <person name="Gubbala S."/>
            <person name="Hirani K."/>
            <person name="Jayaseelan J.C."/>
            <person name="Lara F."/>
            <person name="Munidasa M."/>
            <person name="Palculict T."/>
            <person name="Patil S."/>
            <person name="Pu L.-L."/>
            <person name="Saada N."/>
            <person name="Tang L."/>
            <person name="Weissenberger G."/>
            <person name="Zhu Y."/>
            <person name="Hemphill L."/>
            <person name="Shang Y."/>
            <person name="Youmans B."/>
            <person name="Ayvaz T."/>
            <person name="Ross M."/>
            <person name="Santibanez J."/>
            <person name="Aqrawi P."/>
            <person name="Gross S."/>
            <person name="Joshi V."/>
            <person name="Fowler G."/>
            <person name="Nazareth L."/>
            <person name="Reid J."/>
            <person name="Worley K."/>
            <person name="Petrosino J."/>
            <person name="Highlander S."/>
            <person name="Gibbs R."/>
        </authorList>
    </citation>
    <scope>NUCLEOTIDE SEQUENCE [LARGE SCALE GENOMIC DNA]</scope>
    <source>
        <strain evidence="1 2">SK330</strain>
    </source>
</reference>
<dbReference type="RefSeq" id="WP_004189525.1">
    <property type="nucleotide sequence ID" value="NZ_GL878550.1"/>
</dbReference>
<evidence type="ECO:0000313" key="1">
    <source>
        <dbReference type="EMBL" id="EGF12830.1"/>
    </source>
</evidence>
<protein>
    <submittedName>
        <fullName evidence="1">Uncharacterized protein</fullName>
    </submittedName>
</protein>
<accession>F2CAB5</accession>
<dbReference type="HOGENOM" id="CLU_626870_0_0_9"/>
<dbReference type="AlphaFoldDB" id="F2CAB5"/>
<gene>
    <name evidence="1" type="ORF">HMPREF9386_2121</name>
</gene>
<evidence type="ECO:0000313" key="2">
    <source>
        <dbReference type="Proteomes" id="UP000005955"/>
    </source>
</evidence>
<comment type="caution">
    <text evidence="1">The sequence shown here is derived from an EMBL/GenBank/DDBJ whole genome shotgun (WGS) entry which is preliminary data.</text>
</comment>
<proteinExistence type="predicted"/>
<dbReference type="PATRIC" id="fig|888813.3.peg.2089"/>
<dbReference type="Proteomes" id="UP000005955">
    <property type="component" value="Unassembled WGS sequence"/>
</dbReference>